<name>A0A7M7PYZ0_NASVI</name>
<keyword evidence="1" id="KW-0645">Protease</keyword>
<dbReference type="GO" id="GO:0006509">
    <property type="term" value="P:membrane protein ectodomain proteolysis"/>
    <property type="evidence" value="ECO:0007669"/>
    <property type="project" value="TreeGrafter"/>
</dbReference>
<feature type="binding site" evidence="8">
    <location>
        <position position="308"/>
    </location>
    <ligand>
        <name>Zn(2+)</name>
        <dbReference type="ChEBI" id="CHEBI:29105"/>
        <note>catalytic</note>
    </ligand>
</feature>
<feature type="binding site" evidence="8">
    <location>
        <position position="302"/>
    </location>
    <ligand>
        <name>Zn(2+)</name>
        <dbReference type="ChEBI" id="CHEBI:29105"/>
        <note>catalytic</note>
    </ligand>
</feature>
<dbReference type="PANTHER" id="PTHR11905:SF249">
    <property type="entry name" value="SOL NARAE, ISOFORM C"/>
    <property type="match status" value="1"/>
</dbReference>
<evidence type="ECO:0000256" key="2">
    <source>
        <dbReference type="ARBA" id="ARBA00022723"/>
    </source>
</evidence>
<evidence type="ECO:0000259" key="9">
    <source>
        <dbReference type="PROSITE" id="PS50215"/>
    </source>
</evidence>
<sequence length="479" mass="54492">MKERMYFYQDPYNLAAFTSTHDEHGEILFDGTIGDDFVVRPLPARLRKVFSKAKRSIHEEDFPQFNRTVYHPNLKDTYHHVIYKKKEVSFDGIREKIGSYVLKNKTESESSRTKRSTKKTYNPKIVYPQILVIVDYNEYLSLHNFAEVKRYIISFWNAVDLRYRVFVNPEVRLNIAGIIVATDPDGTPYTQNHRTRPVDGPIIDADKALDNMAEYFFEELMNKDLDRFAIDRDYDMVMLMTQLNLCNLEPNDHDFDCTTLGYAVRGGACTVNIRETKMEAVGLVEDNGGYVGIIPAAHEVGHLLGAPHDGHEQEDKTTCPAYGGYIMTGMLMLTKNVFMWSSCSMEYFEDFFHSQRAQCLVDTPRKVRAMPRHLPGQILSVDEQCDRIKGTYACNKDETACVHLDCFIPDSGGQCLPVAPAAEGSSCGKGRHCINGQCVSRNTSEVLLQFAPPPEEERPYSNNIGVDVGLNIPFNIERN</sequence>
<dbReference type="InterPro" id="IPR041645">
    <property type="entry name" value="ADAMTS_CR_2"/>
</dbReference>
<keyword evidence="7" id="KW-0325">Glycoprotein</keyword>
<protein>
    <recommendedName>
        <fullName evidence="9">Peptidase M12B domain-containing protein</fullName>
    </recommendedName>
</protein>
<dbReference type="OrthoDB" id="7695528at2759"/>
<evidence type="ECO:0000256" key="3">
    <source>
        <dbReference type="ARBA" id="ARBA00022801"/>
    </source>
</evidence>
<accession>A0A7M7PYZ0</accession>
<evidence type="ECO:0000313" key="11">
    <source>
        <dbReference type="Proteomes" id="UP000002358"/>
    </source>
</evidence>
<dbReference type="InterPro" id="IPR024079">
    <property type="entry name" value="MetalloPept_cat_dom_sf"/>
</dbReference>
<feature type="domain" description="Peptidase M12B" evidence="9">
    <location>
        <begin position="126"/>
        <end position="364"/>
    </location>
</feature>
<dbReference type="Proteomes" id="UP000002358">
    <property type="component" value="Chromosome 2"/>
</dbReference>
<dbReference type="SUPFAM" id="SSF55486">
    <property type="entry name" value="Metalloproteases ('zincins'), catalytic domain"/>
    <property type="match status" value="1"/>
</dbReference>
<keyword evidence="2 8" id="KW-0479">Metal-binding</keyword>
<dbReference type="AlphaFoldDB" id="A0A7M7PYZ0"/>
<keyword evidence="3" id="KW-0378">Hydrolase</keyword>
<dbReference type="GO" id="GO:0004222">
    <property type="term" value="F:metalloendopeptidase activity"/>
    <property type="evidence" value="ECO:0007669"/>
    <property type="project" value="InterPro"/>
</dbReference>
<dbReference type="PROSITE" id="PS50215">
    <property type="entry name" value="ADAM_MEPRO"/>
    <property type="match status" value="1"/>
</dbReference>
<reference evidence="10" key="1">
    <citation type="submission" date="2021-01" db="UniProtKB">
        <authorList>
            <consortium name="EnsemblMetazoa"/>
        </authorList>
    </citation>
    <scope>IDENTIFICATION</scope>
</reference>
<dbReference type="Gene3D" id="3.40.390.10">
    <property type="entry name" value="Collagenase (Catalytic Domain)"/>
    <property type="match status" value="1"/>
</dbReference>
<dbReference type="InParanoid" id="A0A7M7PYZ0"/>
<evidence type="ECO:0000313" key="10">
    <source>
        <dbReference type="EnsemblMetazoa" id="XP_031779179"/>
    </source>
</evidence>
<evidence type="ECO:0000256" key="8">
    <source>
        <dbReference type="PROSITE-ProRule" id="PRU00276"/>
    </source>
</evidence>
<feature type="active site" evidence="8">
    <location>
        <position position="299"/>
    </location>
</feature>
<dbReference type="InterPro" id="IPR001590">
    <property type="entry name" value="Peptidase_M12B"/>
</dbReference>
<keyword evidence="11" id="KW-1185">Reference proteome</keyword>
<dbReference type="PANTHER" id="PTHR11905">
    <property type="entry name" value="ADAM A DISINTEGRIN AND METALLOPROTEASE DOMAIN"/>
    <property type="match status" value="1"/>
</dbReference>
<comment type="caution">
    <text evidence="8">Lacks conserved residue(s) required for the propagation of feature annotation.</text>
</comment>
<evidence type="ECO:0000256" key="6">
    <source>
        <dbReference type="ARBA" id="ARBA00023157"/>
    </source>
</evidence>
<feature type="binding site" evidence="8">
    <location>
        <position position="298"/>
    </location>
    <ligand>
        <name>Zn(2+)</name>
        <dbReference type="ChEBI" id="CHEBI:29105"/>
        <note>catalytic</note>
    </ligand>
</feature>
<dbReference type="EnsemblMetazoa" id="XM_031923319">
    <property type="protein sequence ID" value="XP_031779179"/>
    <property type="gene ID" value="LOC100120831"/>
</dbReference>
<keyword evidence="5" id="KW-0482">Metalloprotease</keyword>
<keyword evidence="4 8" id="KW-0862">Zinc</keyword>
<dbReference type="SMR" id="A0A7M7PYZ0"/>
<evidence type="ECO:0000256" key="7">
    <source>
        <dbReference type="ARBA" id="ARBA00023180"/>
    </source>
</evidence>
<evidence type="ECO:0000256" key="4">
    <source>
        <dbReference type="ARBA" id="ARBA00022833"/>
    </source>
</evidence>
<dbReference type="Pfam" id="PF17771">
    <property type="entry name" value="ADAMTS_CR_2"/>
    <property type="match status" value="1"/>
</dbReference>
<dbReference type="GO" id="GO:0046872">
    <property type="term" value="F:metal ion binding"/>
    <property type="evidence" value="ECO:0007669"/>
    <property type="project" value="UniProtKB-KW"/>
</dbReference>
<evidence type="ECO:0000256" key="5">
    <source>
        <dbReference type="ARBA" id="ARBA00023049"/>
    </source>
</evidence>
<keyword evidence="6" id="KW-1015">Disulfide bond</keyword>
<dbReference type="Gene3D" id="3.40.1620.60">
    <property type="match status" value="1"/>
</dbReference>
<evidence type="ECO:0000256" key="1">
    <source>
        <dbReference type="ARBA" id="ARBA00022670"/>
    </source>
</evidence>
<dbReference type="RefSeq" id="XP_031779179.1">
    <property type="nucleotide sequence ID" value="XM_031923319.1"/>
</dbReference>
<organism evidence="10 11">
    <name type="scientific">Nasonia vitripennis</name>
    <name type="common">Parasitic wasp</name>
    <dbReference type="NCBI Taxonomy" id="7425"/>
    <lineage>
        <taxon>Eukaryota</taxon>
        <taxon>Metazoa</taxon>
        <taxon>Ecdysozoa</taxon>
        <taxon>Arthropoda</taxon>
        <taxon>Hexapoda</taxon>
        <taxon>Insecta</taxon>
        <taxon>Pterygota</taxon>
        <taxon>Neoptera</taxon>
        <taxon>Endopterygota</taxon>
        <taxon>Hymenoptera</taxon>
        <taxon>Apocrita</taxon>
        <taxon>Proctotrupomorpha</taxon>
        <taxon>Chalcidoidea</taxon>
        <taxon>Pteromalidae</taxon>
        <taxon>Pteromalinae</taxon>
        <taxon>Nasonia</taxon>
    </lineage>
</organism>
<dbReference type="Pfam" id="PF13582">
    <property type="entry name" value="Reprolysin_3"/>
    <property type="match status" value="1"/>
</dbReference>
<proteinExistence type="predicted"/>
<dbReference type="KEGG" id="nvi:100120831"/>
<dbReference type="GeneID" id="100120831"/>